<keyword evidence="1" id="KW-0472">Membrane</keyword>
<dbReference type="Proteomes" id="UP000242146">
    <property type="component" value="Unassembled WGS sequence"/>
</dbReference>
<feature type="transmembrane region" description="Helical" evidence="1">
    <location>
        <begin position="185"/>
        <end position="204"/>
    </location>
</feature>
<dbReference type="Pfam" id="PF14808">
    <property type="entry name" value="TMEM164"/>
    <property type="match status" value="1"/>
</dbReference>
<keyword evidence="1" id="KW-1133">Transmembrane helix</keyword>
<dbReference type="PANTHER" id="PTHR20948">
    <property type="entry name" value="TRANSMEMBRANE PROTEIN 164"/>
    <property type="match status" value="1"/>
</dbReference>
<dbReference type="PANTHER" id="PTHR20948:SF2">
    <property type="entry name" value="TRANSMEMBRANE PROTEIN 164"/>
    <property type="match status" value="1"/>
</dbReference>
<feature type="transmembrane region" description="Helical" evidence="1">
    <location>
        <begin position="55"/>
        <end position="73"/>
    </location>
</feature>
<organism evidence="2 3">
    <name type="scientific">Hesseltinella vesiculosa</name>
    <dbReference type="NCBI Taxonomy" id="101127"/>
    <lineage>
        <taxon>Eukaryota</taxon>
        <taxon>Fungi</taxon>
        <taxon>Fungi incertae sedis</taxon>
        <taxon>Mucoromycota</taxon>
        <taxon>Mucoromycotina</taxon>
        <taxon>Mucoromycetes</taxon>
        <taxon>Mucorales</taxon>
        <taxon>Cunninghamellaceae</taxon>
        <taxon>Hesseltinella</taxon>
    </lineage>
</organism>
<reference evidence="2 3" key="1">
    <citation type="submission" date="2016-07" db="EMBL/GenBank/DDBJ databases">
        <title>Pervasive Adenine N6-methylation of Active Genes in Fungi.</title>
        <authorList>
            <consortium name="DOE Joint Genome Institute"/>
            <person name="Mondo S.J."/>
            <person name="Dannebaum R.O."/>
            <person name="Kuo R.C."/>
            <person name="Labutti K."/>
            <person name="Haridas S."/>
            <person name="Kuo A."/>
            <person name="Salamov A."/>
            <person name="Ahrendt S.R."/>
            <person name="Lipzen A."/>
            <person name="Sullivan W."/>
            <person name="Andreopoulos W.B."/>
            <person name="Clum A."/>
            <person name="Lindquist E."/>
            <person name="Daum C."/>
            <person name="Ramamoorthy G.K."/>
            <person name="Gryganskyi A."/>
            <person name="Culley D."/>
            <person name="Magnuson J.K."/>
            <person name="James T.Y."/>
            <person name="O'Malley M.A."/>
            <person name="Stajich J.E."/>
            <person name="Spatafora J.W."/>
            <person name="Visel A."/>
            <person name="Grigoriev I.V."/>
        </authorList>
    </citation>
    <scope>NUCLEOTIDE SEQUENCE [LARGE SCALE GENOMIC DNA]</scope>
    <source>
        <strain evidence="2 3">NRRL 3301</strain>
    </source>
</reference>
<dbReference type="EMBL" id="MCGT01000035">
    <property type="protein sequence ID" value="ORX47004.1"/>
    <property type="molecule type" value="Genomic_DNA"/>
</dbReference>
<accession>A0A1X2G8H9</accession>
<proteinExistence type="predicted"/>
<gene>
    <name evidence="2" type="ORF">DM01DRAFT_1310681</name>
</gene>
<dbReference type="OrthoDB" id="17328at2759"/>
<keyword evidence="1" id="KW-0812">Transmembrane</keyword>
<feature type="transmembrane region" description="Helical" evidence="1">
    <location>
        <begin position="156"/>
        <end position="173"/>
    </location>
</feature>
<dbReference type="InterPro" id="IPR026508">
    <property type="entry name" value="TMEM164"/>
</dbReference>
<evidence type="ECO:0000256" key="1">
    <source>
        <dbReference type="SAM" id="Phobius"/>
    </source>
</evidence>
<comment type="caution">
    <text evidence="2">The sequence shown here is derived from an EMBL/GenBank/DDBJ whole genome shotgun (WGS) entry which is preliminary data.</text>
</comment>
<dbReference type="AlphaFoldDB" id="A0A1X2G8H9"/>
<feature type="transmembrane region" description="Helical" evidence="1">
    <location>
        <begin position="261"/>
        <end position="281"/>
    </location>
</feature>
<name>A0A1X2G8H9_9FUNG</name>
<protein>
    <recommendedName>
        <fullName evidence="4">Transmembrane protein</fullName>
    </recommendedName>
</protein>
<evidence type="ECO:0008006" key="4">
    <source>
        <dbReference type="Google" id="ProtNLM"/>
    </source>
</evidence>
<evidence type="ECO:0000313" key="3">
    <source>
        <dbReference type="Proteomes" id="UP000242146"/>
    </source>
</evidence>
<feature type="transmembrane region" description="Helical" evidence="1">
    <location>
        <begin position="216"/>
        <end position="241"/>
    </location>
</feature>
<feature type="transmembrane region" description="Helical" evidence="1">
    <location>
        <begin position="125"/>
        <end position="144"/>
    </location>
</feature>
<keyword evidence="3" id="KW-1185">Reference proteome</keyword>
<evidence type="ECO:0000313" key="2">
    <source>
        <dbReference type="EMBL" id="ORX47004.1"/>
    </source>
</evidence>
<sequence length="288" mass="32922">MAVVSKLKRVWWDPFVSKLEGWIRSFAVDLPDEPNWDQSNQGSWYIHPRRHGMEMFFLSSAFAVGTYCFYWRALGPGTMNYMMLRQFVADLPKSASPVLDKVVLSSLVASLGITLTHKVLHGNTLFMLQPCHMSALLLIFTMLYPKNKSVIPQILFNIYLHTQWGGLAALLFPDLSDHIYPLETFNFFAEHILILVAPICMIYSRRFLVLPPSINLALLSFSIYGFFHSPILHLCALKSGLNLNYLFTPPPVPFLRKLGPHYRLALYGTALAAMFTMRYCVVRAIVRK</sequence>